<comment type="caution">
    <text evidence="1">The sequence shown here is derived from an EMBL/GenBank/DDBJ whole genome shotgun (WGS) entry which is preliminary data.</text>
</comment>
<organism evidence="1 2">
    <name type="scientific">Pristionchus mayeri</name>
    <dbReference type="NCBI Taxonomy" id="1317129"/>
    <lineage>
        <taxon>Eukaryota</taxon>
        <taxon>Metazoa</taxon>
        <taxon>Ecdysozoa</taxon>
        <taxon>Nematoda</taxon>
        <taxon>Chromadorea</taxon>
        <taxon>Rhabditida</taxon>
        <taxon>Rhabditina</taxon>
        <taxon>Diplogasteromorpha</taxon>
        <taxon>Diplogasteroidea</taxon>
        <taxon>Neodiplogasteridae</taxon>
        <taxon>Pristionchus</taxon>
    </lineage>
</organism>
<accession>A0AAN4Z9X6</accession>
<proteinExistence type="predicted"/>
<gene>
    <name evidence="1" type="ORF">PMAYCL1PPCAC_07403</name>
</gene>
<protein>
    <submittedName>
        <fullName evidence="1">Uncharacterized protein</fullName>
    </submittedName>
</protein>
<keyword evidence="2" id="KW-1185">Reference proteome</keyword>
<dbReference type="AlphaFoldDB" id="A0AAN4Z9X6"/>
<feature type="non-terminal residue" evidence="1">
    <location>
        <position position="129"/>
    </location>
</feature>
<reference evidence="2" key="1">
    <citation type="submission" date="2022-10" db="EMBL/GenBank/DDBJ databases">
        <title>Genome assembly of Pristionchus species.</title>
        <authorList>
            <person name="Yoshida K."/>
            <person name="Sommer R.J."/>
        </authorList>
    </citation>
    <scope>NUCLEOTIDE SEQUENCE [LARGE SCALE GENOMIC DNA]</scope>
    <source>
        <strain evidence="2">RS5460</strain>
    </source>
</reference>
<sequence>SKMDESDVDRLILENLAEKKYIPKPLSWDFYKEIVNSKPGSSSDNWVPPTQVNSDSATDATVKKILNESQGIINKAALKLVAPSAVNVNGPQYHNLVNLSVDEAAVVRAEEEAINASRKKANASVLRPR</sequence>
<name>A0AAN4Z9X6_9BILA</name>
<dbReference type="Proteomes" id="UP001328107">
    <property type="component" value="Unassembled WGS sequence"/>
</dbReference>
<evidence type="ECO:0000313" key="1">
    <source>
        <dbReference type="EMBL" id="GMR37208.1"/>
    </source>
</evidence>
<evidence type="ECO:0000313" key="2">
    <source>
        <dbReference type="Proteomes" id="UP001328107"/>
    </source>
</evidence>
<feature type="non-terminal residue" evidence="1">
    <location>
        <position position="1"/>
    </location>
</feature>
<dbReference type="EMBL" id="BTRK01000002">
    <property type="protein sequence ID" value="GMR37208.1"/>
    <property type="molecule type" value="Genomic_DNA"/>
</dbReference>